<evidence type="ECO:0000256" key="1">
    <source>
        <dbReference type="ARBA" id="ARBA00022679"/>
    </source>
</evidence>
<dbReference type="PANTHER" id="PTHR32463">
    <property type="entry name" value="L-FUCOSE KINASE"/>
    <property type="match status" value="1"/>
</dbReference>
<evidence type="ECO:0000313" key="3">
    <source>
        <dbReference type="EMBL" id="BCX46811.1"/>
    </source>
</evidence>
<evidence type="ECO:0000256" key="2">
    <source>
        <dbReference type="ARBA" id="ARBA00022777"/>
    </source>
</evidence>
<dbReference type="Proteomes" id="UP001374893">
    <property type="component" value="Chromosome"/>
</dbReference>
<dbReference type="GO" id="GO:0016779">
    <property type="term" value="F:nucleotidyltransferase activity"/>
    <property type="evidence" value="ECO:0007669"/>
    <property type="project" value="UniProtKB-KW"/>
</dbReference>
<dbReference type="RefSeq" id="WP_338688699.1">
    <property type="nucleotide sequence ID" value="NZ_AP024702.1"/>
</dbReference>
<keyword evidence="2" id="KW-0418">Kinase</keyword>
<proteinExistence type="predicted"/>
<keyword evidence="4" id="KW-1185">Reference proteome</keyword>
<reference evidence="3 4" key="1">
    <citation type="submission" date="2021-06" db="EMBL/GenBank/DDBJ databases">
        <title>Complete genome of Haloferula helveola possessing various polysaccharide degrading enzymes.</title>
        <authorList>
            <person name="Takami H."/>
            <person name="Huang C."/>
            <person name="Hamasaki K."/>
        </authorList>
    </citation>
    <scope>NUCLEOTIDE SEQUENCE [LARGE SCALE GENOMIC DNA]</scope>
    <source>
        <strain evidence="3 4">CN-1</strain>
    </source>
</reference>
<dbReference type="InterPro" id="IPR052203">
    <property type="entry name" value="GHMP_Kinase-Related"/>
</dbReference>
<sequence length="1120" mass="122464">MTLPRPTSRLVEIITTGDPARRDTDLADACADLDADGLLAGCSALDAFRRDADNLYERVRALFFLYAIHRFHLPPKLPAGEVGRIPFQAYEHLLGRRFAEAIDGFLAATEASGPGDALSSALASAYHELAFQTLADQVRRSVRTVRGNRWMFRMGHPADHPLRMRSEMLKAAPNGCFPVLRERTPVRMDLSHSGWSDIFFLGMDYPEGARVLNVSVDLGVHGRDTETRPPVEAYLRVIDEPVIVLHSIDLKATARIDSLGEVFDFAKDYLGLLKAAVIAAGIVPPGIEGSGKKLESLLARLVGPGRGIELVSSVNDIPKGSRLAVSTNLLAALIGVLMRATGQTRSLTGPLEESERRLVLARAILGEWIGGSGGGWQDSGGVWPGIKLITGQQAGEDDPEYGISRGRLMPSHHVFDNDEIPESARQALQDSLVLVHGGMAQNVGPILEMVTEKYLLRSGREWTGRQEALALLDELIDALKRGDIRALGEATTRNFRGPIQTIIPWATNLFTETLITEAQKRFGGDFWGFWMLGGMSGGGMGFIFAPERKAEAQEAMQSIMTAAKKQLQHALPFAMEPVVYDFAINPHGTSADLHGGEHAALPPAYYRFVIPALLKRGSDALTASQRGDLCHFGEASRDDPSFNAALPRILSDLADGSHEEARDDSRNLAELLTANGFDRKLHERIRADLRAGRIGLAQNRLAPTTTIEDVRPEDVLDLSSRAALGRLDVAGAEKTGAAALANGEVAVVSLAAGAGSRWTGGAGTCKALNPFAPIDGAYRTFIETHLAKSRRIGRGFGAPVPHIFTTSYLTTDPTRAFLESVDNYGYDGPLIVSPGRSVGLRMVPTERDLRFAWEEMPQQVLDEQQQKVRDSARSALIQWAKDSGEASDYTNNLPLQCLHPVGHFFEIPNLILNGTLRRLLEERPQLRTIMLHNIDTLGADPDPVVLGFHRQSGHGLTYEVITRRLEDRGGGLARVNGRARLVEGLAMPDEESEFGLSYYNSLTTWIDIDRFLGLCGLTRDTILAGDDEAASAALRALAGRLPTYITLKDVKKRWGHGQEDIFPVTQFEKLWGDLTLLPDANAGFFVVPRMRGQQLKDPAQLDGWLRDGSAAYVRSLCEWE</sequence>
<dbReference type="EMBL" id="AP024702">
    <property type="protein sequence ID" value="BCX46811.1"/>
    <property type="molecule type" value="Genomic_DNA"/>
</dbReference>
<dbReference type="Gene3D" id="3.30.230.120">
    <property type="match status" value="1"/>
</dbReference>
<dbReference type="PANTHER" id="PTHR32463:SF0">
    <property type="entry name" value="L-FUCOSE KINASE"/>
    <property type="match status" value="1"/>
</dbReference>
<evidence type="ECO:0000313" key="4">
    <source>
        <dbReference type="Proteomes" id="UP001374893"/>
    </source>
</evidence>
<dbReference type="SUPFAM" id="SSF53448">
    <property type="entry name" value="Nucleotide-diphospho-sugar transferases"/>
    <property type="match status" value="1"/>
</dbReference>
<accession>A0ABN6GZU4</accession>
<gene>
    <name evidence="3" type="ORF">HAHE_07190</name>
</gene>
<name>A0ABN6GZU4_9BACT</name>
<organism evidence="3 4">
    <name type="scientific">Haloferula helveola</name>
    <dbReference type="NCBI Taxonomy" id="490095"/>
    <lineage>
        <taxon>Bacteria</taxon>
        <taxon>Pseudomonadati</taxon>
        <taxon>Verrucomicrobiota</taxon>
        <taxon>Verrucomicrobiia</taxon>
        <taxon>Verrucomicrobiales</taxon>
        <taxon>Verrucomicrobiaceae</taxon>
        <taxon>Haloferula</taxon>
    </lineage>
</organism>
<keyword evidence="3" id="KW-0548">Nucleotidyltransferase</keyword>
<keyword evidence="1" id="KW-0808">Transferase</keyword>
<dbReference type="InterPro" id="IPR029044">
    <property type="entry name" value="Nucleotide-diphossugar_trans"/>
</dbReference>
<dbReference type="Gene3D" id="3.90.550.10">
    <property type="entry name" value="Spore Coat Polysaccharide Biosynthesis Protein SpsA, Chain A"/>
    <property type="match status" value="1"/>
</dbReference>
<protein>
    <submittedName>
        <fullName evidence="3">UTP--glucose-1-phosphate uridylyltransferase</fullName>
    </submittedName>
</protein>